<evidence type="ECO:0000313" key="3">
    <source>
        <dbReference type="EMBL" id="GJD78928.1"/>
    </source>
</evidence>
<organism evidence="3 4">
    <name type="scientific">Methylobacterium gregans</name>
    <dbReference type="NCBI Taxonomy" id="374424"/>
    <lineage>
        <taxon>Bacteria</taxon>
        <taxon>Pseudomonadati</taxon>
        <taxon>Pseudomonadota</taxon>
        <taxon>Alphaproteobacteria</taxon>
        <taxon>Hyphomicrobiales</taxon>
        <taxon>Methylobacteriaceae</taxon>
        <taxon>Methylobacterium</taxon>
    </lineage>
</organism>
<dbReference type="InterPro" id="IPR052909">
    <property type="entry name" value="Transposase_6_like"/>
</dbReference>
<feature type="region of interest" description="Disordered" evidence="1">
    <location>
        <begin position="103"/>
        <end position="141"/>
    </location>
</feature>
<evidence type="ECO:0000313" key="4">
    <source>
        <dbReference type="Proteomes" id="UP001055108"/>
    </source>
</evidence>
<evidence type="ECO:0000259" key="2">
    <source>
        <dbReference type="Pfam" id="PF13340"/>
    </source>
</evidence>
<reference evidence="3" key="1">
    <citation type="journal article" date="2016" name="Front. Microbiol.">
        <title>Genome Sequence of the Piezophilic, Mesophilic Sulfate-Reducing Bacterium Desulfovibrio indicus J2T.</title>
        <authorList>
            <person name="Cao J."/>
            <person name="Maignien L."/>
            <person name="Shao Z."/>
            <person name="Alain K."/>
            <person name="Jebbar M."/>
        </authorList>
    </citation>
    <scope>NUCLEOTIDE SEQUENCE</scope>
    <source>
        <strain evidence="3">NBRC 103626</strain>
    </source>
</reference>
<name>A0AA37HPU5_9HYPH</name>
<feature type="compositionally biased region" description="Low complexity" evidence="1">
    <location>
        <begin position="128"/>
        <end position="141"/>
    </location>
</feature>
<sequence length="141" mass="15504">MADLFWLSDEQWAAIEPFLPRNQPGPERKDDRRIISGILHVISAGCRSCDCPDTYGPSTTVYNRFNRWSRRGFWRAMLAALAKAGWAGDAAALDSTYVRAHRSAHGGKGGLARRPSARRAAARRPRSTRSPTSSAAPASFC</sequence>
<dbReference type="Proteomes" id="UP001055108">
    <property type="component" value="Unassembled WGS sequence"/>
</dbReference>
<dbReference type="AlphaFoldDB" id="A0AA37HPU5"/>
<feature type="compositionally biased region" description="Basic residues" evidence="1">
    <location>
        <begin position="115"/>
        <end position="127"/>
    </location>
</feature>
<proteinExistence type="predicted"/>
<dbReference type="PANTHER" id="PTHR46637:SF1">
    <property type="entry name" value="BLL5188 PROTEIN"/>
    <property type="match status" value="1"/>
</dbReference>
<evidence type="ECO:0000256" key="1">
    <source>
        <dbReference type="SAM" id="MobiDB-lite"/>
    </source>
</evidence>
<gene>
    <name evidence="3" type="ORF">NBEOAGPD_2148</name>
</gene>
<accession>A0AA37HPU5</accession>
<feature type="domain" description="Insertion element IS402-like" evidence="2">
    <location>
        <begin position="7"/>
        <end position="77"/>
    </location>
</feature>
<dbReference type="Pfam" id="PF13340">
    <property type="entry name" value="DUF4096"/>
    <property type="match status" value="1"/>
</dbReference>
<dbReference type="InterPro" id="IPR025161">
    <property type="entry name" value="IS402-like_dom"/>
</dbReference>
<reference evidence="3" key="2">
    <citation type="submission" date="2021-08" db="EMBL/GenBank/DDBJ databases">
        <authorList>
            <person name="Tani A."/>
            <person name="Ola A."/>
            <person name="Ogura Y."/>
            <person name="Katsura K."/>
            <person name="Hayashi T."/>
        </authorList>
    </citation>
    <scope>NUCLEOTIDE SEQUENCE</scope>
    <source>
        <strain evidence="3">NBRC 103626</strain>
    </source>
</reference>
<dbReference type="NCBIfam" id="NF033580">
    <property type="entry name" value="transpos_IS5_3"/>
    <property type="match status" value="1"/>
</dbReference>
<comment type="caution">
    <text evidence="3">The sequence shown here is derived from an EMBL/GenBank/DDBJ whole genome shotgun (WGS) entry which is preliminary data.</text>
</comment>
<keyword evidence="4" id="KW-1185">Reference proteome</keyword>
<protein>
    <recommendedName>
        <fullName evidence="2">Insertion element IS402-like domain-containing protein</fullName>
    </recommendedName>
</protein>
<dbReference type="PANTHER" id="PTHR46637">
    <property type="entry name" value="TIS1421-TRANSPOSASE PROTEIN A"/>
    <property type="match status" value="1"/>
</dbReference>
<dbReference type="EMBL" id="BPQM01000047">
    <property type="protein sequence ID" value="GJD78928.1"/>
    <property type="molecule type" value="Genomic_DNA"/>
</dbReference>